<keyword evidence="1" id="KW-0732">Signal</keyword>
<dbReference type="Proteomes" id="UP000218327">
    <property type="component" value="Unassembled WGS sequence"/>
</dbReference>
<gene>
    <name evidence="2" type="ORF">COA96_00685</name>
</gene>
<dbReference type="AlphaFoldDB" id="A0A2A5BBL3"/>
<organism evidence="2 3">
    <name type="scientific">SAR86 cluster bacterium</name>
    <dbReference type="NCBI Taxonomy" id="2030880"/>
    <lineage>
        <taxon>Bacteria</taxon>
        <taxon>Pseudomonadati</taxon>
        <taxon>Pseudomonadota</taxon>
        <taxon>Gammaproteobacteria</taxon>
        <taxon>SAR86 cluster</taxon>
    </lineage>
</organism>
<dbReference type="EMBL" id="NVVJ01000001">
    <property type="protein sequence ID" value="PCJ28731.1"/>
    <property type="molecule type" value="Genomic_DNA"/>
</dbReference>
<protein>
    <submittedName>
        <fullName evidence="2">Uncharacterized protein</fullName>
    </submittedName>
</protein>
<proteinExistence type="predicted"/>
<evidence type="ECO:0000313" key="3">
    <source>
        <dbReference type="Proteomes" id="UP000218327"/>
    </source>
</evidence>
<feature type="chain" id="PRO_5013354496" evidence="1">
    <location>
        <begin position="29"/>
        <end position="112"/>
    </location>
</feature>
<sequence length="112" mass="12266">MKNILSVRRLLFGVVVSSISLLSFSVSAHSPVCNCYNDEEGENQIICEGGFSDGASAEGVAIRVLDDRERVLINGVMSEDSTFTFARPDADFHVVYDAGDSHQVTVYMDEIE</sequence>
<name>A0A2A5BBL3_9GAMM</name>
<evidence type="ECO:0000313" key="2">
    <source>
        <dbReference type="EMBL" id="PCJ28731.1"/>
    </source>
</evidence>
<evidence type="ECO:0000256" key="1">
    <source>
        <dbReference type="SAM" id="SignalP"/>
    </source>
</evidence>
<comment type="caution">
    <text evidence="2">The sequence shown here is derived from an EMBL/GenBank/DDBJ whole genome shotgun (WGS) entry which is preliminary data.</text>
</comment>
<accession>A0A2A5BBL3</accession>
<feature type="signal peptide" evidence="1">
    <location>
        <begin position="1"/>
        <end position="28"/>
    </location>
</feature>
<reference evidence="3" key="1">
    <citation type="submission" date="2017-08" db="EMBL/GenBank/DDBJ databases">
        <title>A dynamic microbial community with high functional redundancy inhabits the cold, oxic subseafloor aquifer.</title>
        <authorList>
            <person name="Tully B.J."/>
            <person name="Wheat C.G."/>
            <person name="Glazer B.T."/>
            <person name="Huber J.A."/>
        </authorList>
    </citation>
    <scope>NUCLEOTIDE SEQUENCE [LARGE SCALE GENOMIC DNA]</scope>
</reference>